<dbReference type="EMBL" id="FNDQ01000012">
    <property type="protein sequence ID" value="SDH71961.1"/>
    <property type="molecule type" value="Genomic_DNA"/>
</dbReference>
<keyword evidence="2" id="KW-1185">Reference proteome</keyword>
<gene>
    <name evidence="1" type="ORF">SAMN05421818_1127</name>
</gene>
<reference evidence="2" key="1">
    <citation type="submission" date="2016-10" db="EMBL/GenBank/DDBJ databases">
        <authorList>
            <person name="Varghese N."/>
            <person name="Submissions S."/>
        </authorList>
    </citation>
    <scope>NUCLEOTIDE SEQUENCE [LARGE SCALE GENOMIC DNA]</scope>
    <source>
        <strain evidence="2">DSM 23313</strain>
    </source>
</reference>
<protein>
    <submittedName>
        <fullName evidence="1">Uncharacterized protein</fullName>
    </submittedName>
</protein>
<sequence>MQMINLSFQEFIDNYTQEDSEWLALEWNEKFGAKFKDANYLFRIQIAELVCEQIHTVSLDLVRELFITMGMTAQLNFVVFNKFNLLAQELLERGGKDYLYDYVCAAHVSFDTFLSTANITLSEARRQEILAHFDYLKATESDGQVQKMLSDHLRTRFVK</sequence>
<proteinExistence type="predicted"/>
<dbReference type="RefSeq" id="WP_090408596.1">
    <property type="nucleotide sequence ID" value="NZ_CP047050.1"/>
</dbReference>
<accession>A0A1G8EPY7</accession>
<name>A0A1G8EPY7_9FLAO</name>
<organism evidence="1 2">
    <name type="scientific">Myroides phaeus</name>
    <dbReference type="NCBI Taxonomy" id="702745"/>
    <lineage>
        <taxon>Bacteria</taxon>
        <taxon>Pseudomonadati</taxon>
        <taxon>Bacteroidota</taxon>
        <taxon>Flavobacteriia</taxon>
        <taxon>Flavobacteriales</taxon>
        <taxon>Flavobacteriaceae</taxon>
        <taxon>Myroides</taxon>
    </lineage>
</organism>
<dbReference type="OrthoDB" id="2081715at2"/>
<dbReference type="STRING" id="702745.SAMN05421818_1127"/>
<evidence type="ECO:0000313" key="1">
    <source>
        <dbReference type="EMBL" id="SDH71961.1"/>
    </source>
</evidence>
<dbReference type="AlphaFoldDB" id="A0A1G8EPY7"/>
<evidence type="ECO:0000313" key="2">
    <source>
        <dbReference type="Proteomes" id="UP000243588"/>
    </source>
</evidence>
<dbReference type="Proteomes" id="UP000243588">
    <property type="component" value="Unassembled WGS sequence"/>
</dbReference>